<reference evidence="2" key="1">
    <citation type="journal article" date="2023" name="G3 (Bethesda)">
        <title>Genome assembly and association tests identify interacting loci associated with vigor, precocity, and sex in interspecific pistachio rootstocks.</title>
        <authorList>
            <person name="Palmer W."/>
            <person name="Jacygrad E."/>
            <person name="Sagayaradj S."/>
            <person name="Cavanaugh K."/>
            <person name="Han R."/>
            <person name="Bertier L."/>
            <person name="Beede B."/>
            <person name="Kafkas S."/>
            <person name="Golino D."/>
            <person name="Preece J."/>
            <person name="Michelmore R."/>
        </authorList>
    </citation>
    <scope>NUCLEOTIDE SEQUENCE [LARGE SCALE GENOMIC DNA]</scope>
</reference>
<comment type="caution">
    <text evidence="1">The sequence shown here is derived from an EMBL/GenBank/DDBJ whole genome shotgun (WGS) entry which is preliminary data.</text>
</comment>
<evidence type="ECO:0000313" key="1">
    <source>
        <dbReference type="EMBL" id="KAJ0025048.1"/>
    </source>
</evidence>
<sequence length="274" mass="30769">MLEPQTEPAKNYGSYGSYHVKEYGNRPRKAAQNYASYMGSLSRRDAELNGDDESSFLSPPLWKMSPTASPQHRRNNYRSLSPTSKAQAIARGQRELMEMVSKMPESNYELTLKDLVEQQPADEVSNRQESFREENRDPREIVRKNDQNYKKVQMKRNGSLNNKNNNSNEGFLLKMVFPVAFGPKKTKKKKELVRNNSSKISPKSPVNDGSDKSVDKEWWKKSFSVSSENSGSTGSSSNGGSGKSSSSSSSSSSSRHEKDGCWPFVRTKKCIKAA</sequence>
<dbReference type="EMBL" id="CM047745">
    <property type="protein sequence ID" value="KAJ0025048.1"/>
    <property type="molecule type" value="Genomic_DNA"/>
</dbReference>
<proteinExistence type="predicted"/>
<gene>
    <name evidence="1" type="ORF">Pint_08048</name>
</gene>
<dbReference type="Proteomes" id="UP001163603">
    <property type="component" value="Chromosome 10"/>
</dbReference>
<accession>A0ACC0XWV4</accession>
<name>A0ACC0XWV4_9ROSI</name>
<keyword evidence="2" id="KW-1185">Reference proteome</keyword>
<organism evidence="1 2">
    <name type="scientific">Pistacia integerrima</name>
    <dbReference type="NCBI Taxonomy" id="434235"/>
    <lineage>
        <taxon>Eukaryota</taxon>
        <taxon>Viridiplantae</taxon>
        <taxon>Streptophyta</taxon>
        <taxon>Embryophyta</taxon>
        <taxon>Tracheophyta</taxon>
        <taxon>Spermatophyta</taxon>
        <taxon>Magnoliopsida</taxon>
        <taxon>eudicotyledons</taxon>
        <taxon>Gunneridae</taxon>
        <taxon>Pentapetalae</taxon>
        <taxon>rosids</taxon>
        <taxon>malvids</taxon>
        <taxon>Sapindales</taxon>
        <taxon>Anacardiaceae</taxon>
        <taxon>Pistacia</taxon>
    </lineage>
</organism>
<evidence type="ECO:0000313" key="2">
    <source>
        <dbReference type="Proteomes" id="UP001163603"/>
    </source>
</evidence>
<protein>
    <submittedName>
        <fullName evidence="1">Uncharacterized protein</fullName>
    </submittedName>
</protein>